<dbReference type="Pfam" id="PF04556">
    <property type="entry name" value="DpnII"/>
    <property type="match status" value="1"/>
</dbReference>
<evidence type="ECO:0000256" key="4">
    <source>
        <dbReference type="ARBA" id="ARBA00022679"/>
    </source>
</evidence>
<comment type="catalytic activity">
    <reaction evidence="6 7">
        <text>a 2'-deoxyadenosine in DNA + S-adenosyl-L-methionine = an N(6)-methyl-2'-deoxyadenosine in DNA + S-adenosyl-L-homocysteine + H(+)</text>
        <dbReference type="Rhea" id="RHEA:15197"/>
        <dbReference type="Rhea" id="RHEA-COMP:12418"/>
        <dbReference type="Rhea" id="RHEA-COMP:12419"/>
        <dbReference type="ChEBI" id="CHEBI:15378"/>
        <dbReference type="ChEBI" id="CHEBI:57856"/>
        <dbReference type="ChEBI" id="CHEBI:59789"/>
        <dbReference type="ChEBI" id="CHEBI:90615"/>
        <dbReference type="ChEBI" id="CHEBI:90616"/>
        <dbReference type="EC" id="2.1.1.72"/>
    </reaction>
</comment>
<evidence type="ECO:0000256" key="3">
    <source>
        <dbReference type="ARBA" id="ARBA00022603"/>
    </source>
</evidence>
<dbReference type="InterPro" id="IPR029063">
    <property type="entry name" value="SAM-dependent_MTases_sf"/>
</dbReference>
<protein>
    <recommendedName>
        <fullName evidence="2 7">Site-specific DNA-methyltransferase (adenine-specific)</fullName>
        <ecNumber evidence="2 7">2.1.1.72</ecNumber>
    </recommendedName>
</protein>
<dbReference type="GO" id="GO:0032259">
    <property type="term" value="P:methylation"/>
    <property type="evidence" value="ECO:0007669"/>
    <property type="project" value="UniProtKB-KW"/>
</dbReference>
<evidence type="ECO:0000256" key="1">
    <source>
        <dbReference type="ARBA" id="ARBA00006594"/>
    </source>
</evidence>
<evidence type="ECO:0000256" key="2">
    <source>
        <dbReference type="ARBA" id="ARBA00011900"/>
    </source>
</evidence>
<dbReference type="RefSeq" id="WP_138108009.1">
    <property type="nucleotide sequence ID" value="NZ_VBRA02000008.1"/>
</dbReference>
<comment type="caution">
    <text evidence="9">The sequence shown here is derived from an EMBL/GenBank/DDBJ whole genome shotgun (WGS) entry which is preliminary data.</text>
</comment>
<organism evidence="9 10">
    <name type="scientific">Texas Phoenix palm phytoplasma</name>
    <dbReference type="NCBI Taxonomy" id="176709"/>
    <lineage>
        <taxon>Bacteria</taxon>
        <taxon>Bacillati</taxon>
        <taxon>Mycoplasmatota</taxon>
        <taxon>Mollicutes</taxon>
        <taxon>Acholeplasmatales</taxon>
        <taxon>Acholeplasmataceae</taxon>
        <taxon>Candidatus Phytoplasma</taxon>
        <taxon>16SrIV (Coconut lethal yellows group)</taxon>
    </lineage>
</organism>
<evidence type="ECO:0000259" key="8">
    <source>
        <dbReference type="Pfam" id="PF04556"/>
    </source>
</evidence>
<dbReference type="SUPFAM" id="SSF53335">
    <property type="entry name" value="S-adenosyl-L-methionine-dependent methyltransferases"/>
    <property type="match status" value="1"/>
</dbReference>
<keyword evidence="4 7" id="KW-0808">Transferase</keyword>
<evidence type="ECO:0000313" key="10">
    <source>
        <dbReference type="Proteomes" id="UP001192346"/>
    </source>
</evidence>
<sequence>MEFKSKIKPFVKWAGGKKQLLPFLNIFMNIKYETYFEPFLGGGSVFLNLLPKKAVLSDINEELINAWKTLQKESDAVISLLKQYIKELNLLGEVFYYQVRNQDIHSLDNIQQTARFIFLNKTCFNGLYRVNSKNKFNTPFNGKTNISLDNLINKTNLKNIILFLKNNQIKILKQDYKKIFSQTKKNDLIFCDPPYDSDTKTFNGYNSKVFDKLDQEELSQYLKEAHLRGVKWILTNHDTSLINYLYKSFYFLKLPVDRFINSNCHNRKNNTYETIITNYELSDYQKKKIDNLLFFKELKNTSYVLKNYVSWDKATNFINDNREIIQTFNNLSSSTEKEFFDKLEFYYKRNTSIFKFLPILIANKNFFQEKKFIYLNNQNKEIVFDYKNKNIVFEFIKESNILSKFFLDSLNNQNIESYLLGILIGLETNSRKNKSGLFLTKLIEDILKNNKIKFKKEINLKNILKEAELIENKRIDFVFNQNKITYLLECSFFNVSGSKINSELNRMLEFDRIINKFKKYKLIYVMDGPGLKKTNILVNRILNETNNFFNIHRFQNFLKK</sequence>
<proteinExistence type="inferred from homology"/>
<dbReference type="PANTHER" id="PTHR30481">
    <property type="entry name" value="DNA ADENINE METHYLASE"/>
    <property type="match status" value="1"/>
</dbReference>
<dbReference type="InterPro" id="IPR002052">
    <property type="entry name" value="DNA_methylase_N6_adenine_CS"/>
</dbReference>
<name>A0ABS5BIE6_9MOLU</name>
<dbReference type="NCBIfam" id="TIGR00571">
    <property type="entry name" value="dam"/>
    <property type="match status" value="1"/>
</dbReference>
<comment type="similarity">
    <text evidence="1 7">Belongs to the N(4)/N(6)-methyltransferase family.</text>
</comment>
<dbReference type="PRINTS" id="PR00505">
    <property type="entry name" value="D12N6MTFRASE"/>
</dbReference>
<evidence type="ECO:0000256" key="6">
    <source>
        <dbReference type="ARBA" id="ARBA00047942"/>
    </source>
</evidence>
<evidence type="ECO:0000256" key="7">
    <source>
        <dbReference type="RuleBase" id="RU361257"/>
    </source>
</evidence>
<dbReference type="PROSITE" id="PS00092">
    <property type="entry name" value="N6_MTASE"/>
    <property type="match status" value="1"/>
</dbReference>
<dbReference type="InterPro" id="IPR012327">
    <property type="entry name" value="MeTrfase_D12"/>
</dbReference>
<dbReference type="EC" id="2.1.1.72" evidence="2 7"/>
<dbReference type="Proteomes" id="UP001192346">
    <property type="component" value="Unassembled WGS sequence"/>
</dbReference>
<keyword evidence="5 7" id="KW-0949">S-adenosyl-L-methionine</keyword>
<dbReference type="Gene3D" id="3.40.50.150">
    <property type="entry name" value="Vaccinia Virus protein VP39"/>
    <property type="match status" value="1"/>
</dbReference>
<gene>
    <name evidence="9" type="ORF">FEF22_000990</name>
</gene>
<dbReference type="InterPro" id="IPR023095">
    <property type="entry name" value="Ade_MeTrfase_dom_2"/>
</dbReference>
<dbReference type="GO" id="GO:0009007">
    <property type="term" value="F:site-specific DNA-methyltransferase (adenine-specific) activity"/>
    <property type="evidence" value="ECO:0007669"/>
    <property type="project" value="UniProtKB-EC"/>
</dbReference>
<reference evidence="9" key="1">
    <citation type="submission" date="2019-10" db="EMBL/GenBank/DDBJ databases">
        <title>Whole Genome Sequencing and Characterization of Texas Phoenix Palm Decline Phytoplasma Belongs to Lethal Yellowing (16SrIV) Group.</title>
        <authorList>
            <person name="Bao M."/>
        </authorList>
    </citation>
    <scope>NUCLEOTIDE SEQUENCE [LARGE SCALE GENOMIC DNA]</scope>
    <source>
        <strain evidence="9">ACPD</strain>
    </source>
</reference>
<keyword evidence="3 7" id="KW-0489">Methyltransferase</keyword>
<dbReference type="PANTHER" id="PTHR30481:SF3">
    <property type="entry name" value="DNA ADENINE METHYLASE"/>
    <property type="match status" value="1"/>
</dbReference>
<accession>A0ABS5BIE6</accession>
<dbReference type="Pfam" id="PF02086">
    <property type="entry name" value="MethyltransfD12"/>
    <property type="match status" value="1"/>
</dbReference>
<keyword evidence="10" id="KW-1185">Reference proteome</keyword>
<feature type="domain" description="Restriction endonuclease type II DpnII-like" evidence="8">
    <location>
        <begin position="294"/>
        <end position="559"/>
    </location>
</feature>
<dbReference type="EMBL" id="VBRA02000008">
    <property type="protein sequence ID" value="MBP3059364.1"/>
    <property type="molecule type" value="Genomic_DNA"/>
</dbReference>
<evidence type="ECO:0000313" key="9">
    <source>
        <dbReference type="EMBL" id="MBP3059364.1"/>
    </source>
</evidence>
<dbReference type="Gene3D" id="1.10.1020.10">
    <property type="entry name" value="Adenine-specific Methyltransferase, Domain 2"/>
    <property type="match status" value="1"/>
</dbReference>
<evidence type="ECO:0000256" key="5">
    <source>
        <dbReference type="ARBA" id="ARBA00022691"/>
    </source>
</evidence>
<dbReference type="InterPro" id="IPR007637">
    <property type="entry name" value="Restrct_endonuc_II_DpnII-like"/>
</dbReference>